<accession>A0AA39PKP7</accession>
<dbReference type="Proteomes" id="UP001175228">
    <property type="component" value="Unassembled WGS sequence"/>
</dbReference>
<evidence type="ECO:0000313" key="1">
    <source>
        <dbReference type="EMBL" id="KAK0485496.1"/>
    </source>
</evidence>
<dbReference type="EMBL" id="JAUEPU010000050">
    <property type="protein sequence ID" value="KAK0485496.1"/>
    <property type="molecule type" value="Genomic_DNA"/>
</dbReference>
<name>A0AA39PKP7_9AGAR</name>
<sequence length="309" mass="34990">MPSGTRASMMSEISLLEEKDPRLHTSSLLSVGASYWIIPRDGTANTPAEISLLLQYCCSTNEDLRASSTATRTHTDLVCRYHCEDFTSFLLSSLGLGGTSWLISNARRILRLKTPKIVLGKTSVPFEVSSEYQESEKVYPNGWRTGHRSKTLVEQYRSKKSLTPFSTRTAIPPIPPNHSAAYLEHRVSVLAAILDYPPMVVVWGESSNFASHASILRDNWTSQISTRSSYRDKETEVSTLRQHAEMMKVPLKRDDDWHKNAYYNRDEFFGSSRKRTATPYRLETKRVNGLGGEAYSFSYDVVDDKDKKT</sequence>
<proteinExistence type="predicted"/>
<evidence type="ECO:0000313" key="2">
    <source>
        <dbReference type="Proteomes" id="UP001175228"/>
    </source>
</evidence>
<dbReference type="AlphaFoldDB" id="A0AA39PKP7"/>
<protein>
    <submittedName>
        <fullName evidence="1">Uncharacterized protein</fullName>
    </submittedName>
</protein>
<gene>
    <name evidence="1" type="ORF">EDD18DRAFT_1111446</name>
</gene>
<comment type="caution">
    <text evidence="1">The sequence shown here is derived from an EMBL/GenBank/DDBJ whole genome shotgun (WGS) entry which is preliminary data.</text>
</comment>
<organism evidence="1 2">
    <name type="scientific">Armillaria luteobubalina</name>
    <dbReference type="NCBI Taxonomy" id="153913"/>
    <lineage>
        <taxon>Eukaryota</taxon>
        <taxon>Fungi</taxon>
        <taxon>Dikarya</taxon>
        <taxon>Basidiomycota</taxon>
        <taxon>Agaricomycotina</taxon>
        <taxon>Agaricomycetes</taxon>
        <taxon>Agaricomycetidae</taxon>
        <taxon>Agaricales</taxon>
        <taxon>Marasmiineae</taxon>
        <taxon>Physalacriaceae</taxon>
        <taxon>Armillaria</taxon>
    </lineage>
</organism>
<reference evidence="1" key="1">
    <citation type="submission" date="2023-06" db="EMBL/GenBank/DDBJ databases">
        <authorList>
            <consortium name="Lawrence Berkeley National Laboratory"/>
            <person name="Ahrendt S."/>
            <person name="Sahu N."/>
            <person name="Indic B."/>
            <person name="Wong-Bajracharya J."/>
            <person name="Merenyi Z."/>
            <person name="Ke H.-M."/>
            <person name="Monk M."/>
            <person name="Kocsube S."/>
            <person name="Drula E."/>
            <person name="Lipzen A."/>
            <person name="Balint B."/>
            <person name="Henrissat B."/>
            <person name="Andreopoulos B."/>
            <person name="Martin F.M."/>
            <person name="Harder C.B."/>
            <person name="Rigling D."/>
            <person name="Ford K.L."/>
            <person name="Foster G.D."/>
            <person name="Pangilinan J."/>
            <person name="Papanicolaou A."/>
            <person name="Barry K."/>
            <person name="LaButti K."/>
            <person name="Viragh M."/>
            <person name="Koriabine M."/>
            <person name="Yan M."/>
            <person name="Riley R."/>
            <person name="Champramary S."/>
            <person name="Plett K.L."/>
            <person name="Tsai I.J."/>
            <person name="Slot J."/>
            <person name="Sipos G."/>
            <person name="Plett J."/>
            <person name="Nagy L.G."/>
            <person name="Grigoriev I.V."/>
        </authorList>
    </citation>
    <scope>NUCLEOTIDE SEQUENCE</scope>
    <source>
        <strain evidence="1">HWK02</strain>
    </source>
</reference>
<keyword evidence="2" id="KW-1185">Reference proteome</keyword>